<keyword evidence="10" id="KW-1185">Reference proteome</keyword>
<dbReference type="PANTHER" id="PTHR34975">
    <property type="entry name" value="SPORE GERMINATION PROTEIN A2"/>
    <property type="match status" value="1"/>
</dbReference>
<keyword evidence="7 8" id="KW-0472">Membrane</keyword>
<feature type="transmembrane region" description="Helical" evidence="8">
    <location>
        <begin position="144"/>
        <end position="164"/>
    </location>
</feature>
<feature type="transmembrane region" description="Helical" evidence="8">
    <location>
        <begin position="12"/>
        <end position="33"/>
    </location>
</feature>
<keyword evidence="6 8" id="KW-1133">Transmembrane helix</keyword>
<accession>A0ABS2QRT7</accession>
<feature type="transmembrane region" description="Helical" evidence="8">
    <location>
        <begin position="81"/>
        <end position="98"/>
    </location>
</feature>
<sequence length="372" mass="41741">MEMIRKEVISYSQLFMLIVSFEIGSAVVVDIGSEAKQDAWLAVCGGALLGLVLIVIYCHMLFKTKHKHLYDTFTTLLGKKLGVILAFFYVLYFLYVAARVLRDFGELVNTVIYPNTPIEVISILFLLVIMYYLVLGLEVTSRSVGIFMPYFILFLFLIVLFLFINQSMEIDKLRPVLAEGARPVIKAIFPGVLTFPFGEIVVFTTFVASMNERKKTIKICAYAMLFSGIMLAAFTVIKLSVLGVDAADRAAFPLLSAIRTISLANFLERLDALVVFVMMLGIFVKVTIFLYGALKGLEFISGQSYQVFVIPITSIVGLQSILIANNYAEHLEEGLKFVPYYLHLPFQVFIPCFLLVGLWIKDKMIKKGGNEA</sequence>
<dbReference type="EMBL" id="JAFBFC010000001">
    <property type="protein sequence ID" value="MBM7702180.1"/>
    <property type="molecule type" value="Genomic_DNA"/>
</dbReference>
<evidence type="ECO:0000256" key="3">
    <source>
        <dbReference type="ARBA" id="ARBA00022448"/>
    </source>
</evidence>
<evidence type="ECO:0000256" key="4">
    <source>
        <dbReference type="ARBA" id="ARBA00022544"/>
    </source>
</evidence>
<comment type="caution">
    <text evidence="9">The sequence shown here is derived from an EMBL/GenBank/DDBJ whole genome shotgun (WGS) entry which is preliminary data.</text>
</comment>
<dbReference type="InterPro" id="IPR004761">
    <property type="entry name" value="Spore_GerAB"/>
</dbReference>
<keyword evidence="4" id="KW-0309">Germination</keyword>
<evidence type="ECO:0000256" key="1">
    <source>
        <dbReference type="ARBA" id="ARBA00004141"/>
    </source>
</evidence>
<gene>
    <name evidence="9" type="ORF">JOC83_001006</name>
</gene>
<dbReference type="Proteomes" id="UP000809829">
    <property type="component" value="Unassembled WGS sequence"/>
</dbReference>
<organism evidence="9 10">
    <name type="scientific">Priestia iocasae</name>
    <dbReference type="NCBI Taxonomy" id="2291674"/>
    <lineage>
        <taxon>Bacteria</taxon>
        <taxon>Bacillati</taxon>
        <taxon>Bacillota</taxon>
        <taxon>Bacilli</taxon>
        <taxon>Bacillales</taxon>
        <taxon>Bacillaceae</taxon>
        <taxon>Priestia</taxon>
    </lineage>
</organism>
<protein>
    <submittedName>
        <fullName evidence="9">Spore germination protein KB</fullName>
    </submittedName>
</protein>
<evidence type="ECO:0000256" key="7">
    <source>
        <dbReference type="ARBA" id="ARBA00023136"/>
    </source>
</evidence>
<evidence type="ECO:0000256" key="2">
    <source>
        <dbReference type="ARBA" id="ARBA00007998"/>
    </source>
</evidence>
<feature type="transmembrane region" description="Helical" evidence="8">
    <location>
        <begin position="272"/>
        <end position="293"/>
    </location>
</feature>
<comment type="subcellular location">
    <subcellularLocation>
        <location evidence="1">Membrane</location>
        <topology evidence="1">Multi-pass membrane protein</topology>
    </subcellularLocation>
</comment>
<dbReference type="PANTHER" id="PTHR34975:SF2">
    <property type="entry name" value="SPORE GERMINATION PROTEIN A2"/>
    <property type="match status" value="1"/>
</dbReference>
<evidence type="ECO:0000256" key="5">
    <source>
        <dbReference type="ARBA" id="ARBA00022692"/>
    </source>
</evidence>
<dbReference type="NCBIfam" id="TIGR00912">
    <property type="entry name" value="2A0309"/>
    <property type="match status" value="1"/>
</dbReference>
<feature type="transmembrane region" description="Helical" evidence="8">
    <location>
        <begin position="219"/>
        <end position="237"/>
    </location>
</feature>
<evidence type="ECO:0000256" key="8">
    <source>
        <dbReference type="SAM" id="Phobius"/>
    </source>
</evidence>
<proteinExistence type="inferred from homology"/>
<evidence type="ECO:0000313" key="10">
    <source>
        <dbReference type="Proteomes" id="UP000809829"/>
    </source>
</evidence>
<name>A0ABS2QRT7_9BACI</name>
<feature type="transmembrane region" description="Helical" evidence="8">
    <location>
        <begin position="118"/>
        <end position="137"/>
    </location>
</feature>
<dbReference type="Pfam" id="PF03845">
    <property type="entry name" value="Spore_permease"/>
    <property type="match status" value="1"/>
</dbReference>
<feature type="transmembrane region" description="Helical" evidence="8">
    <location>
        <begin position="39"/>
        <end position="60"/>
    </location>
</feature>
<feature type="transmembrane region" description="Helical" evidence="8">
    <location>
        <begin position="340"/>
        <end position="360"/>
    </location>
</feature>
<comment type="similarity">
    <text evidence="2">Belongs to the amino acid-polyamine-organocation (APC) superfamily. Spore germination protein (SGP) (TC 2.A.3.9) family.</text>
</comment>
<reference evidence="9 10" key="1">
    <citation type="submission" date="2021-01" db="EMBL/GenBank/DDBJ databases">
        <title>Genomic Encyclopedia of Type Strains, Phase IV (KMG-IV): sequencing the most valuable type-strain genomes for metagenomic binning, comparative biology and taxonomic classification.</title>
        <authorList>
            <person name="Goeker M."/>
        </authorList>
    </citation>
    <scope>NUCLEOTIDE SEQUENCE [LARGE SCALE GENOMIC DNA]</scope>
    <source>
        <strain evidence="9 10">DSM 104297</strain>
    </source>
</reference>
<feature type="transmembrane region" description="Helical" evidence="8">
    <location>
        <begin position="305"/>
        <end position="328"/>
    </location>
</feature>
<keyword evidence="3" id="KW-0813">Transport</keyword>
<evidence type="ECO:0000313" key="9">
    <source>
        <dbReference type="EMBL" id="MBM7702180.1"/>
    </source>
</evidence>
<feature type="transmembrane region" description="Helical" evidence="8">
    <location>
        <begin position="184"/>
        <end position="207"/>
    </location>
</feature>
<keyword evidence="5 8" id="KW-0812">Transmembrane</keyword>
<evidence type="ECO:0000256" key="6">
    <source>
        <dbReference type="ARBA" id="ARBA00022989"/>
    </source>
</evidence>